<dbReference type="InterPro" id="IPR039375">
    <property type="entry name" value="NodN-like"/>
</dbReference>
<keyword evidence="3" id="KW-1185">Reference proteome</keyword>
<dbReference type="Pfam" id="PF01575">
    <property type="entry name" value="MaoC_dehydratas"/>
    <property type="match status" value="1"/>
</dbReference>
<dbReference type="Proteomes" id="UP001604043">
    <property type="component" value="Unassembled WGS sequence"/>
</dbReference>
<dbReference type="PANTHER" id="PTHR42993:SF1">
    <property type="entry name" value="MAOC-LIKE DEHYDRATASE DOMAIN-CONTAINING PROTEIN"/>
    <property type="match status" value="1"/>
</dbReference>
<organism evidence="2 3">
    <name type="scientific">Xanthobacter aminoxidans</name>
    <dbReference type="NCBI Taxonomy" id="186280"/>
    <lineage>
        <taxon>Bacteria</taxon>
        <taxon>Pseudomonadati</taxon>
        <taxon>Pseudomonadota</taxon>
        <taxon>Alphaproteobacteria</taxon>
        <taxon>Hyphomicrobiales</taxon>
        <taxon>Xanthobacteraceae</taxon>
        <taxon>Xanthobacter</taxon>
    </lineage>
</organism>
<dbReference type="EMBL" id="JBAFUR010000003">
    <property type="protein sequence ID" value="MFG1253305.1"/>
    <property type="molecule type" value="Genomic_DNA"/>
</dbReference>
<evidence type="ECO:0000313" key="3">
    <source>
        <dbReference type="Proteomes" id="UP001604043"/>
    </source>
</evidence>
<proteinExistence type="predicted"/>
<dbReference type="Gene3D" id="3.10.129.10">
    <property type="entry name" value="Hotdog Thioesterase"/>
    <property type="match status" value="1"/>
</dbReference>
<dbReference type="PANTHER" id="PTHR42993">
    <property type="entry name" value="MAOC-LIKE DEHYDRATASE DOMAIN-CONTAINING PROTEIN"/>
    <property type="match status" value="1"/>
</dbReference>
<protein>
    <submittedName>
        <fullName evidence="2">MaoC family dehydratase</fullName>
    </submittedName>
</protein>
<dbReference type="CDD" id="cd03450">
    <property type="entry name" value="NodN"/>
    <property type="match status" value="1"/>
</dbReference>
<reference evidence="2 3" key="1">
    <citation type="submission" date="2024-02" db="EMBL/GenBank/DDBJ databases">
        <title>Expansion and revision of Xanthobacter and proposal of Roseixanthobacter gen. nov.</title>
        <authorList>
            <person name="Soltysiak M.P.M."/>
            <person name="Jalihal A."/>
            <person name="Ory A."/>
            <person name="Chrisophersen C."/>
            <person name="Lee A.D."/>
            <person name="Boulton J."/>
            <person name="Springer M."/>
        </authorList>
    </citation>
    <scope>NUCLEOTIDE SEQUENCE [LARGE SCALE GENOMIC DNA]</scope>
    <source>
        <strain evidence="2 3">CB5</strain>
    </source>
</reference>
<accession>A0ABW6ZK52</accession>
<name>A0ABW6ZK52_9HYPH</name>
<comment type="caution">
    <text evidence="2">The sequence shown here is derived from an EMBL/GenBank/DDBJ whole genome shotgun (WGS) entry which is preliminary data.</text>
</comment>
<dbReference type="RefSeq" id="WP_051679428.1">
    <property type="nucleotide sequence ID" value="NZ_JAMJXC010000014.1"/>
</dbReference>
<dbReference type="SUPFAM" id="SSF54637">
    <property type="entry name" value="Thioesterase/thiol ester dehydrase-isomerase"/>
    <property type="match status" value="1"/>
</dbReference>
<sequence length="150" mass="16014">MSLPIPSPGAPPLVSGWLDVTQPLVDLFADAISDHQFIHVDPERAARESAFGGTIAHGFLVLSLLSKLGAEVMELPGPGEVGINYGFDKVRFLMPVPVGQRIRGVFRVAAQEPKGGGILNRFDVTVELEHAAKPALAAEWLVLILKGDKA</sequence>
<gene>
    <name evidence="2" type="ORF">V5F30_13940</name>
</gene>
<feature type="domain" description="MaoC-like" evidence="1">
    <location>
        <begin position="8"/>
        <end position="111"/>
    </location>
</feature>
<evidence type="ECO:0000313" key="2">
    <source>
        <dbReference type="EMBL" id="MFG1253305.1"/>
    </source>
</evidence>
<dbReference type="InterPro" id="IPR029069">
    <property type="entry name" value="HotDog_dom_sf"/>
</dbReference>
<evidence type="ECO:0000259" key="1">
    <source>
        <dbReference type="Pfam" id="PF01575"/>
    </source>
</evidence>
<dbReference type="InterPro" id="IPR002539">
    <property type="entry name" value="MaoC-like_dom"/>
</dbReference>